<feature type="compositionally biased region" description="Basic residues" evidence="2">
    <location>
        <begin position="206"/>
        <end position="219"/>
    </location>
</feature>
<evidence type="ECO:0000259" key="4">
    <source>
        <dbReference type="PROSITE" id="PS50994"/>
    </source>
</evidence>
<dbReference type="PANTHER" id="PTHR42648">
    <property type="entry name" value="TRANSPOSASE, PUTATIVE-RELATED"/>
    <property type="match status" value="1"/>
</dbReference>
<evidence type="ECO:0000256" key="1">
    <source>
        <dbReference type="PROSITE-ProRule" id="PRU00047"/>
    </source>
</evidence>
<dbReference type="PROSITE" id="PS50994">
    <property type="entry name" value="INTEGRASE"/>
    <property type="match status" value="1"/>
</dbReference>
<organism evidence="5">
    <name type="scientific">Sesamum radiatum</name>
    <name type="common">Black benniseed</name>
    <dbReference type="NCBI Taxonomy" id="300843"/>
    <lineage>
        <taxon>Eukaryota</taxon>
        <taxon>Viridiplantae</taxon>
        <taxon>Streptophyta</taxon>
        <taxon>Embryophyta</taxon>
        <taxon>Tracheophyta</taxon>
        <taxon>Spermatophyta</taxon>
        <taxon>Magnoliopsida</taxon>
        <taxon>eudicotyledons</taxon>
        <taxon>Gunneridae</taxon>
        <taxon>Pentapetalae</taxon>
        <taxon>asterids</taxon>
        <taxon>lamiids</taxon>
        <taxon>Lamiales</taxon>
        <taxon>Pedaliaceae</taxon>
        <taxon>Sesamum</taxon>
    </lineage>
</organism>
<feature type="domain" description="CCHC-type" evidence="3">
    <location>
        <begin position="257"/>
        <end position="272"/>
    </location>
</feature>
<dbReference type="Pfam" id="PF13976">
    <property type="entry name" value="gag_pre-integrs"/>
    <property type="match status" value="1"/>
</dbReference>
<sequence>METNKFNGTNYNDWLRNLRIVLDFENQGYVLDKPLPVILPEGSSPEERLTFEKWHEDNRKVRSIILASMTNEIQKQYDRLEDVPSIMLRMKDVYAVPDRHIRYAATKAFFGTKMIEGSSVQSHGVKMLSLVEKLEDLKAGLDNDTYIDVILQSLPPSYDPFIVNYNMNGLEKSIHELINMLVQYEATTHKSEPAVLVGEASTSKAKGKGARRWKRKKGKGTAVTATASTGGAPPAAPTGKGKGKVGSSQRSKANDVCIHCHGKGHWKRECPQLLSNPGMFVVEVNMISNSASWVLDTGCGAHICNDLQVLQRSRKLSKDEMILRLGDGKAIAAEAVGSLRLVVSDHIRIDLKDCYFVPSMSNSIMTAQHKRKVDNHENAQIWHARLGHISKDRIRRLVDSKNLEIDNLDHLPTCESCLKGKMTKKPFVGQSAIANGLLDLVHTDVCGPLSIPARGGFSYFITFTDDHSRYGYVYLMRYKSEAFGRFKEYRLEVENQTNRKIKALRSDRGGEYLSGEFMDYLKENGILSQWTPPGTPQLNGVAERRNRTLLDMVRSMMSFTELPPSFWGYALETAAKLLNIAPSKSVPQTPYEIWHGKPASYKYLRVWGSPAYVKRLVGDKLDSRSNLCRNAVFLEKGFPLDNRRDEVLIEESSGEPQHDSTTSFKPIVHTDGVPILRRSTRESRVPDRYGFVGLTSQLDKDPKTYGLKQASRSWNTRDIKAWLSTQFSMKDMGEASYILGIKIYRDRSRRLLGLTQSSYIEKVLKRFKMEHSKRGLLPMRHGIKLSKKQSPKTDEELKRMSDIPYASAVGSIQYAVQCTRPDVAYALSVTSRYQACAGKAHWDAVKSILKYLKRTKDMFLIYGGGELILEGYSDASFQSDDDDAKSQSGFVFKLNGGVVAWKSSKQDTTADSTTEAEYIAASEAAKEAVWMKNYIQELDVVPSIAEPVVIFCDNNGAIAQAKEPRSHHRSKHILRRYHLLREMVSRGDCRMDRVSSAENTADPLTKPMSQVAHTQHLDKMGLRSMGDWL</sequence>
<dbReference type="InterPro" id="IPR001878">
    <property type="entry name" value="Znf_CCHC"/>
</dbReference>
<dbReference type="GO" id="GO:0008233">
    <property type="term" value="F:peptidase activity"/>
    <property type="evidence" value="ECO:0007669"/>
    <property type="project" value="UniProtKB-KW"/>
</dbReference>
<dbReference type="GO" id="GO:0003676">
    <property type="term" value="F:nucleic acid binding"/>
    <property type="evidence" value="ECO:0007669"/>
    <property type="project" value="InterPro"/>
</dbReference>
<keyword evidence="1" id="KW-0479">Metal-binding</keyword>
<dbReference type="InterPro" id="IPR025724">
    <property type="entry name" value="GAG-pre-integrase_dom"/>
</dbReference>
<dbReference type="InterPro" id="IPR036397">
    <property type="entry name" value="RNaseH_sf"/>
</dbReference>
<gene>
    <name evidence="5" type="ORF">Sradi_4409200</name>
</gene>
<dbReference type="InterPro" id="IPR012337">
    <property type="entry name" value="RNaseH-like_sf"/>
</dbReference>
<dbReference type="Gene3D" id="4.10.60.10">
    <property type="entry name" value="Zinc finger, CCHC-type"/>
    <property type="match status" value="1"/>
</dbReference>
<evidence type="ECO:0000256" key="2">
    <source>
        <dbReference type="SAM" id="MobiDB-lite"/>
    </source>
</evidence>
<reference evidence="5" key="2">
    <citation type="journal article" date="2024" name="Plant">
        <title>Genomic evolution and insights into agronomic trait innovations of Sesamum species.</title>
        <authorList>
            <person name="Miao H."/>
            <person name="Wang L."/>
            <person name="Qu L."/>
            <person name="Liu H."/>
            <person name="Sun Y."/>
            <person name="Le M."/>
            <person name="Wang Q."/>
            <person name="Wei S."/>
            <person name="Zheng Y."/>
            <person name="Lin W."/>
            <person name="Duan Y."/>
            <person name="Cao H."/>
            <person name="Xiong S."/>
            <person name="Wang X."/>
            <person name="Wei L."/>
            <person name="Li C."/>
            <person name="Ma Q."/>
            <person name="Ju M."/>
            <person name="Zhao R."/>
            <person name="Li G."/>
            <person name="Mu C."/>
            <person name="Tian Q."/>
            <person name="Mei H."/>
            <person name="Zhang T."/>
            <person name="Gao T."/>
            <person name="Zhang H."/>
        </authorList>
    </citation>
    <scope>NUCLEOTIDE SEQUENCE</scope>
    <source>
        <strain evidence="5">G02</strain>
    </source>
</reference>
<dbReference type="EMBL" id="JACGWJ010000019">
    <property type="protein sequence ID" value="KAL0345779.1"/>
    <property type="molecule type" value="Genomic_DNA"/>
</dbReference>
<keyword evidence="1" id="KW-0863">Zinc-finger</keyword>
<dbReference type="InterPro" id="IPR001584">
    <property type="entry name" value="Integrase_cat-core"/>
</dbReference>
<feature type="region of interest" description="Disordered" evidence="2">
    <location>
        <begin position="206"/>
        <end position="249"/>
    </location>
</feature>
<feature type="domain" description="Integrase catalytic" evidence="4">
    <location>
        <begin position="422"/>
        <end position="598"/>
    </location>
</feature>
<dbReference type="InterPro" id="IPR036875">
    <property type="entry name" value="Znf_CCHC_sf"/>
</dbReference>
<proteinExistence type="predicted"/>
<dbReference type="GO" id="GO:0015074">
    <property type="term" value="P:DNA integration"/>
    <property type="evidence" value="ECO:0007669"/>
    <property type="project" value="InterPro"/>
</dbReference>
<dbReference type="SUPFAM" id="SSF57756">
    <property type="entry name" value="Retrovirus zinc finger-like domains"/>
    <property type="match status" value="1"/>
</dbReference>
<dbReference type="GO" id="GO:0006508">
    <property type="term" value="P:proteolysis"/>
    <property type="evidence" value="ECO:0007669"/>
    <property type="project" value="UniProtKB-KW"/>
</dbReference>
<keyword evidence="1" id="KW-0862">Zinc</keyword>
<dbReference type="Pfam" id="PF00665">
    <property type="entry name" value="rve"/>
    <property type="match status" value="1"/>
</dbReference>
<dbReference type="CDD" id="cd09272">
    <property type="entry name" value="RNase_HI_RT_Ty1"/>
    <property type="match status" value="1"/>
</dbReference>
<dbReference type="InterPro" id="IPR039537">
    <property type="entry name" value="Retrotran_Ty1/copia-like"/>
</dbReference>
<dbReference type="PROSITE" id="PS50158">
    <property type="entry name" value="ZF_CCHC"/>
    <property type="match status" value="1"/>
</dbReference>
<dbReference type="Gene3D" id="3.30.420.10">
    <property type="entry name" value="Ribonuclease H-like superfamily/Ribonuclease H"/>
    <property type="match status" value="1"/>
</dbReference>
<evidence type="ECO:0000259" key="3">
    <source>
        <dbReference type="PROSITE" id="PS50158"/>
    </source>
</evidence>
<protein>
    <submittedName>
        <fullName evidence="5">Retrovirus-related Pol polyprotein from transposon TNT 1-94</fullName>
    </submittedName>
</protein>
<feature type="compositionally biased region" description="Low complexity" evidence="2">
    <location>
        <begin position="220"/>
        <end position="239"/>
    </location>
</feature>
<reference evidence="5" key="1">
    <citation type="submission" date="2020-06" db="EMBL/GenBank/DDBJ databases">
        <authorList>
            <person name="Li T."/>
            <person name="Hu X."/>
            <person name="Zhang T."/>
            <person name="Song X."/>
            <person name="Zhang H."/>
            <person name="Dai N."/>
            <person name="Sheng W."/>
            <person name="Hou X."/>
            <person name="Wei L."/>
        </authorList>
    </citation>
    <scope>NUCLEOTIDE SEQUENCE</scope>
    <source>
        <strain evidence="5">G02</strain>
        <tissue evidence="5">Leaf</tissue>
    </source>
</reference>
<dbReference type="GO" id="GO:0008270">
    <property type="term" value="F:zinc ion binding"/>
    <property type="evidence" value="ECO:0007669"/>
    <property type="project" value="UniProtKB-KW"/>
</dbReference>
<name>A0AAW2NQG5_SESRA</name>
<comment type="caution">
    <text evidence="5">The sequence shown here is derived from an EMBL/GenBank/DDBJ whole genome shotgun (WGS) entry which is preliminary data.</text>
</comment>
<accession>A0AAW2NQG5</accession>
<dbReference type="AlphaFoldDB" id="A0AAW2NQG5"/>
<evidence type="ECO:0000313" key="5">
    <source>
        <dbReference type="EMBL" id="KAL0345779.1"/>
    </source>
</evidence>
<dbReference type="PANTHER" id="PTHR42648:SF27">
    <property type="entry name" value="RNA-DIRECTED DNA POLYMERASE"/>
    <property type="match status" value="1"/>
</dbReference>
<dbReference type="Pfam" id="PF14223">
    <property type="entry name" value="Retrotran_gag_2"/>
    <property type="match status" value="1"/>
</dbReference>
<dbReference type="SUPFAM" id="SSF53098">
    <property type="entry name" value="Ribonuclease H-like"/>
    <property type="match status" value="1"/>
</dbReference>